<reference evidence="3 4" key="1">
    <citation type="submission" date="2018-09" db="EMBL/GenBank/DDBJ databases">
        <title>A clostridial neurotoxin that targets Anopheles mosquitoes.</title>
        <authorList>
            <person name="Contreras E."/>
            <person name="Masuyer G."/>
            <person name="Qureshi N."/>
            <person name="Chawla S."/>
            <person name="Lim H.L."/>
            <person name="Chen J."/>
            <person name="Stenmark P."/>
            <person name="Gill S."/>
        </authorList>
    </citation>
    <scope>NUCLEOTIDE SEQUENCE [LARGE SCALE GENOMIC DNA]</scope>
    <source>
        <strain evidence="3 4">Cbm</strain>
    </source>
</reference>
<dbReference type="Gene3D" id="2.30.110.10">
    <property type="entry name" value="Electron Transport, Fmn-binding Protein, Chain A"/>
    <property type="match status" value="1"/>
</dbReference>
<proteinExistence type="inferred from homology"/>
<sequence>MKREIEVFDYAGEIMKRVKAGVLLTTKVEDKVNTMTISWGTLGIEWNKPIFTVFVRENRFTKEQLDKNPQFTINIPVGEFDKEILGVCGTKSGRNVDKISELNLNLEESNNISVPGIRELPLTLECRVIYKQEQDKNAITEENKKTFYPQDVDNSYHGANSDFHTAYYGEIIGAYIIEE</sequence>
<evidence type="ECO:0000259" key="2">
    <source>
        <dbReference type="Pfam" id="PF01613"/>
    </source>
</evidence>
<evidence type="ECO:0000313" key="3">
    <source>
        <dbReference type="EMBL" id="QEZ68930.1"/>
    </source>
</evidence>
<dbReference type="Proteomes" id="UP000326961">
    <property type="component" value="Chromosome"/>
</dbReference>
<dbReference type="InterPro" id="IPR052174">
    <property type="entry name" value="Flavoredoxin"/>
</dbReference>
<organism evidence="3 4">
    <name type="scientific">Paraclostridium bifermentans</name>
    <name type="common">Clostridium bifermentans</name>
    <dbReference type="NCBI Taxonomy" id="1490"/>
    <lineage>
        <taxon>Bacteria</taxon>
        <taxon>Bacillati</taxon>
        <taxon>Bacillota</taxon>
        <taxon>Clostridia</taxon>
        <taxon>Peptostreptococcales</taxon>
        <taxon>Peptostreptococcaceae</taxon>
        <taxon>Paraclostridium</taxon>
    </lineage>
</organism>
<dbReference type="GO" id="GO:0016646">
    <property type="term" value="F:oxidoreductase activity, acting on the CH-NH group of donors, NAD or NADP as acceptor"/>
    <property type="evidence" value="ECO:0007669"/>
    <property type="project" value="UniProtKB-ARBA"/>
</dbReference>
<protein>
    <submittedName>
        <fullName evidence="3">Flavin reductase family protein</fullName>
    </submittedName>
</protein>
<dbReference type="AlphaFoldDB" id="A0A5P3XF11"/>
<dbReference type="SUPFAM" id="SSF50475">
    <property type="entry name" value="FMN-binding split barrel"/>
    <property type="match status" value="1"/>
</dbReference>
<dbReference type="Pfam" id="PF01613">
    <property type="entry name" value="Flavin_Reduct"/>
    <property type="match status" value="1"/>
</dbReference>
<dbReference type="PANTHER" id="PTHR43567">
    <property type="entry name" value="FLAVOREDOXIN-RELATED-RELATED"/>
    <property type="match status" value="1"/>
</dbReference>
<evidence type="ECO:0000313" key="4">
    <source>
        <dbReference type="Proteomes" id="UP000326961"/>
    </source>
</evidence>
<name>A0A5P3XF11_PARBF</name>
<dbReference type="InterPro" id="IPR012349">
    <property type="entry name" value="Split_barrel_FMN-bd"/>
</dbReference>
<dbReference type="EMBL" id="CP032452">
    <property type="protein sequence ID" value="QEZ68930.1"/>
    <property type="molecule type" value="Genomic_DNA"/>
</dbReference>
<dbReference type="GO" id="GO:0010181">
    <property type="term" value="F:FMN binding"/>
    <property type="evidence" value="ECO:0007669"/>
    <property type="project" value="InterPro"/>
</dbReference>
<dbReference type="RefSeq" id="WP_150886608.1">
    <property type="nucleotide sequence ID" value="NZ_CP032452.1"/>
</dbReference>
<feature type="domain" description="Flavin reductase like" evidence="2">
    <location>
        <begin position="16"/>
        <end position="175"/>
    </location>
</feature>
<comment type="similarity">
    <text evidence="1">Belongs to the flavoredoxin family.</text>
</comment>
<evidence type="ECO:0000256" key="1">
    <source>
        <dbReference type="ARBA" id="ARBA00038054"/>
    </source>
</evidence>
<gene>
    <name evidence="3" type="ORF">D4A35_08280</name>
</gene>
<accession>A0A5P3XF11</accession>
<dbReference type="InterPro" id="IPR002563">
    <property type="entry name" value="Flavin_Rdtase-like_dom"/>
</dbReference>
<dbReference type="PANTHER" id="PTHR43567:SF5">
    <property type="entry name" value="HYPOTHETICAL CYTOSOLIC PROTEIN"/>
    <property type="match status" value="1"/>
</dbReference>